<dbReference type="Proteomes" id="UP000838821">
    <property type="component" value="Unassembled WGS sequence"/>
</dbReference>
<comment type="caution">
    <text evidence="1">The sequence shown here is derived from an EMBL/GenBank/DDBJ whole genome shotgun (WGS) entry which is preliminary data.</text>
</comment>
<protein>
    <submittedName>
        <fullName evidence="1">Uncharacterized protein</fullName>
    </submittedName>
</protein>
<sequence>MGTRLLSEKLVKTRFPHLRYIRIHTSDKYKATIYAWTEDLQLSKQDALYVENYANAYLYPYVVFQVKAYCAVRADKVPLLQEVPADITQTALRSNLNQYGILAAINRQFPYGRLRFKHYDVINSIIHFDFDALRRMEEKEKEHMLRCLHEMIPLGCFCEVQFLEDEM</sequence>
<gene>
    <name evidence="1" type="ORF">PAECIP111891_01856</name>
</gene>
<name>A0ABM9C359_9BACL</name>
<accession>A0ABM9C359</accession>
<proteinExistence type="predicted"/>
<dbReference type="EMBL" id="CAKMMW010000004">
    <property type="protein sequence ID" value="CAH1201920.1"/>
    <property type="molecule type" value="Genomic_DNA"/>
</dbReference>
<organism evidence="1 2">
    <name type="scientific">Paenibacillus allorhizoplanae</name>
    <dbReference type="NCBI Taxonomy" id="2905648"/>
    <lineage>
        <taxon>Bacteria</taxon>
        <taxon>Bacillati</taxon>
        <taxon>Bacillota</taxon>
        <taxon>Bacilli</taxon>
        <taxon>Bacillales</taxon>
        <taxon>Paenibacillaceae</taxon>
        <taxon>Paenibacillus</taxon>
    </lineage>
</organism>
<reference evidence="1" key="1">
    <citation type="submission" date="2022-01" db="EMBL/GenBank/DDBJ databases">
        <authorList>
            <person name="Criscuolo A."/>
        </authorList>
    </citation>
    <scope>NUCLEOTIDE SEQUENCE</scope>
    <source>
        <strain evidence="1">CIP111891</strain>
    </source>
</reference>
<keyword evidence="2" id="KW-1185">Reference proteome</keyword>
<evidence type="ECO:0000313" key="2">
    <source>
        <dbReference type="Proteomes" id="UP000838821"/>
    </source>
</evidence>
<dbReference type="RefSeq" id="WP_236286500.1">
    <property type="nucleotide sequence ID" value="NZ_CAKMMW010000004.1"/>
</dbReference>
<evidence type="ECO:0000313" key="1">
    <source>
        <dbReference type="EMBL" id="CAH1201920.1"/>
    </source>
</evidence>